<proteinExistence type="predicted"/>
<dbReference type="OrthoDB" id="1259151at2759"/>
<dbReference type="Gene3D" id="2.130.10.10">
    <property type="entry name" value="YVTN repeat-like/Quinoprotein amine dehydrogenase"/>
    <property type="match status" value="1"/>
</dbReference>
<feature type="compositionally biased region" description="Basic and acidic residues" evidence="1">
    <location>
        <begin position="460"/>
        <end position="469"/>
    </location>
</feature>
<reference evidence="3" key="1">
    <citation type="journal article" date="2018" name="Nat. Microbiol.">
        <title>Leveraging single-cell genomics to expand the fungal tree of life.</title>
        <authorList>
            <person name="Ahrendt S.R."/>
            <person name="Quandt C.A."/>
            <person name="Ciobanu D."/>
            <person name="Clum A."/>
            <person name="Salamov A."/>
            <person name="Andreopoulos B."/>
            <person name="Cheng J.F."/>
            <person name="Woyke T."/>
            <person name="Pelin A."/>
            <person name="Henrissat B."/>
            <person name="Reynolds N.K."/>
            <person name="Benny G.L."/>
            <person name="Smith M.E."/>
            <person name="James T.Y."/>
            <person name="Grigoriev I.V."/>
        </authorList>
    </citation>
    <scope>NUCLEOTIDE SEQUENCE [LARGE SCALE GENOMIC DNA]</scope>
</reference>
<evidence type="ECO:0008006" key="4">
    <source>
        <dbReference type="Google" id="ProtNLM"/>
    </source>
</evidence>
<feature type="compositionally biased region" description="Basic residues" evidence="1">
    <location>
        <begin position="474"/>
        <end position="484"/>
    </location>
</feature>
<dbReference type="InterPro" id="IPR015943">
    <property type="entry name" value="WD40/YVTN_repeat-like_dom_sf"/>
</dbReference>
<feature type="compositionally biased region" description="Basic and acidic residues" evidence="1">
    <location>
        <begin position="504"/>
        <end position="518"/>
    </location>
</feature>
<protein>
    <recommendedName>
        <fullName evidence="4">F-box domain-containing protein</fullName>
    </recommendedName>
</protein>
<name>A0A4P9Y408_9FUNG</name>
<dbReference type="InterPro" id="IPR036322">
    <property type="entry name" value="WD40_repeat_dom_sf"/>
</dbReference>
<dbReference type="SUPFAM" id="SSF50978">
    <property type="entry name" value="WD40 repeat-like"/>
    <property type="match status" value="1"/>
</dbReference>
<evidence type="ECO:0000313" key="3">
    <source>
        <dbReference type="Proteomes" id="UP000267251"/>
    </source>
</evidence>
<evidence type="ECO:0000256" key="1">
    <source>
        <dbReference type="SAM" id="MobiDB-lite"/>
    </source>
</evidence>
<accession>A0A4P9Y408</accession>
<gene>
    <name evidence="2" type="ORF">BJ684DRAFT_16696</name>
</gene>
<organism evidence="2 3">
    <name type="scientific">Piptocephalis cylindrospora</name>
    <dbReference type="NCBI Taxonomy" id="1907219"/>
    <lineage>
        <taxon>Eukaryota</taxon>
        <taxon>Fungi</taxon>
        <taxon>Fungi incertae sedis</taxon>
        <taxon>Zoopagomycota</taxon>
        <taxon>Zoopagomycotina</taxon>
        <taxon>Zoopagomycetes</taxon>
        <taxon>Zoopagales</taxon>
        <taxon>Piptocephalidaceae</taxon>
        <taxon>Piptocephalis</taxon>
    </lineage>
</organism>
<dbReference type="EMBL" id="KZ988181">
    <property type="protein sequence ID" value="RKP12861.1"/>
    <property type="molecule type" value="Genomic_DNA"/>
</dbReference>
<dbReference type="AlphaFoldDB" id="A0A4P9Y408"/>
<dbReference type="Proteomes" id="UP000267251">
    <property type="component" value="Unassembled WGS sequence"/>
</dbReference>
<dbReference type="CDD" id="cd09917">
    <property type="entry name" value="F-box_SF"/>
    <property type="match status" value="1"/>
</dbReference>
<evidence type="ECO:0000313" key="2">
    <source>
        <dbReference type="EMBL" id="RKP12861.1"/>
    </source>
</evidence>
<keyword evidence="3" id="KW-1185">Reference proteome</keyword>
<feature type="region of interest" description="Disordered" evidence="1">
    <location>
        <begin position="460"/>
        <end position="518"/>
    </location>
</feature>
<sequence length="518" mass="57059">MTRLDELPIDVLFLLHGFLQPRDALALGQTCRGLWKSLGVTGALIYRSPPTGAFTRSEGPFPPAYLAFPRGLGELSGDQTWRWLSRLVYHETVEASWSSHIQGSMRNPLPRPFRHGQLLELAPATRPGLHCTEESLIAAYNQTLHLLPATGVSFSGAHYQGKVIQDQPQKQNQHTPFSKTQVSAMSPGMGEDVYLGDTHGGIARWSVSTMKMEGGSIQKAWGSCPSSSAIQSLSGTPNGCWSTSLDQILRLWDDKGHVRAEVPLGSRPWSSLSLASGEDRVVVGKDGRGSQNLVLYAKTSSGIERVRDLGVNRSAIYGLSQPRRPSWLHPGGGQSQADVFASASFDGSACLWDLRRSQAMVTSLESTLNDDPLYSVCWDGWRVGTGGARHGRVDIWDVRFPSRSLEVLSTPQSLGFAFAGKEESPVYALHMDGARIVVALERSVQMMYLSGVVGQDDFEDRMMREEDKTPSSNRRGRRRRRRGRGSGISSLRSMNIVDLEPGDVQEKSDDEFKSTWRT</sequence>